<dbReference type="RefSeq" id="XP_007864855.1">
    <property type="nucleotide sequence ID" value="XM_007866664.1"/>
</dbReference>
<dbReference type="OrthoDB" id="2104739at2759"/>
<feature type="non-terminal residue" evidence="1">
    <location>
        <position position="1"/>
    </location>
</feature>
<evidence type="ECO:0000313" key="1">
    <source>
        <dbReference type="EMBL" id="EPQ56193.1"/>
    </source>
</evidence>
<dbReference type="Proteomes" id="UP000030669">
    <property type="component" value="Unassembled WGS sequence"/>
</dbReference>
<keyword evidence="2" id="KW-1185">Reference proteome</keyword>
<dbReference type="GeneID" id="19305995"/>
<dbReference type="OMA" id="TECCHIF"/>
<sequence>RSSKGSVSTPSHHASRPSFDSLADMIKALLKEAPQNHASAKSKALVRDKFRCMISGIYDITSAEMNEELASKARYEGARFNYTECAHILSESTNRNIQDPQKGEQLADYAASVFSIFKTFGYPTILDELNGDKVHRLQNVLTLEVGVHRHSDALKIWLTATGTENRYRVEGGSSLFTSQLPQFVTFTTDDPDNLPLPSPHYLALHAACAKVAHLSGAAKYIDQVLSDLEGALVLSEDGSSAELLEAALPSRWAPLSYFCMSCIDMEFSGRSV</sequence>
<protein>
    <submittedName>
        <fullName evidence="1">Uncharacterized protein</fullName>
    </submittedName>
</protein>
<reference evidence="1 2" key="1">
    <citation type="journal article" date="2012" name="Science">
        <title>The Paleozoic origin of enzymatic lignin decomposition reconstructed from 31 fungal genomes.</title>
        <authorList>
            <person name="Floudas D."/>
            <person name="Binder M."/>
            <person name="Riley R."/>
            <person name="Barry K."/>
            <person name="Blanchette R.A."/>
            <person name="Henrissat B."/>
            <person name="Martinez A.T."/>
            <person name="Otillar R."/>
            <person name="Spatafora J.W."/>
            <person name="Yadav J.S."/>
            <person name="Aerts A."/>
            <person name="Benoit I."/>
            <person name="Boyd A."/>
            <person name="Carlson A."/>
            <person name="Copeland A."/>
            <person name="Coutinho P.M."/>
            <person name="de Vries R.P."/>
            <person name="Ferreira P."/>
            <person name="Findley K."/>
            <person name="Foster B."/>
            <person name="Gaskell J."/>
            <person name="Glotzer D."/>
            <person name="Gorecki P."/>
            <person name="Heitman J."/>
            <person name="Hesse C."/>
            <person name="Hori C."/>
            <person name="Igarashi K."/>
            <person name="Jurgens J.A."/>
            <person name="Kallen N."/>
            <person name="Kersten P."/>
            <person name="Kohler A."/>
            <person name="Kuees U."/>
            <person name="Kumar T.K.A."/>
            <person name="Kuo A."/>
            <person name="LaButti K."/>
            <person name="Larrondo L.F."/>
            <person name="Lindquist E."/>
            <person name="Ling A."/>
            <person name="Lombard V."/>
            <person name="Lucas S."/>
            <person name="Lundell T."/>
            <person name="Martin R."/>
            <person name="McLaughlin D.J."/>
            <person name="Morgenstern I."/>
            <person name="Morin E."/>
            <person name="Murat C."/>
            <person name="Nagy L.G."/>
            <person name="Nolan M."/>
            <person name="Ohm R.A."/>
            <person name="Patyshakuliyeva A."/>
            <person name="Rokas A."/>
            <person name="Ruiz-Duenas F.J."/>
            <person name="Sabat G."/>
            <person name="Salamov A."/>
            <person name="Samejima M."/>
            <person name="Schmutz J."/>
            <person name="Slot J.C."/>
            <person name="St John F."/>
            <person name="Stenlid J."/>
            <person name="Sun H."/>
            <person name="Sun S."/>
            <person name="Syed K."/>
            <person name="Tsang A."/>
            <person name="Wiebenga A."/>
            <person name="Young D."/>
            <person name="Pisabarro A."/>
            <person name="Eastwood D.C."/>
            <person name="Martin F."/>
            <person name="Cullen D."/>
            <person name="Grigoriev I.V."/>
            <person name="Hibbett D.S."/>
        </authorList>
    </citation>
    <scope>NUCLEOTIDE SEQUENCE [LARGE SCALE GENOMIC DNA]</scope>
    <source>
        <strain evidence="1 2">ATCC 11539</strain>
    </source>
</reference>
<dbReference type="KEGG" id="gtr:GLOTRDRAFT_40661"/>
<proteinExistence type="predicted"/>
<gene>
    <name evidence="1" type="ORF">GLOTRDRAFT_40661</name>
</gene>
<accession>S7QA12</accession>
<dbReference type="HOGENOM" id="CLU_049186_2_1_1"/>
<dbReference type="AlphaFoldDB" id="S7QA12"/>
<dbReference type="EMBL" id="KB469300">
    <property type="protein sequence ID" value="EPQ56193.1"/>
    <property type="molecule type" value="Genomic_DNA"/>
</dbReference>
<dbReference type="eggNOG" id="ENOG502SN68">
    <property type="taxonomic scope" value="Eukaryota"/>
</dbReference>
<organism evidence="1 2">
    <name type="scientific">Gloeophyllum trabeum (strain ATCC 11539 / FP-39264 / Madison 617)</name>
    <name type="common">Brown rot fungus</name>
    <dbReference type="NCBI Taxonomy" id="670483"/>
    <lineage>
        <taxon>Eukaryota</taxon>
        <taxon>Fungi</taxon>
        <taxon>Dikarya</taxon>
        <taxon>Basidiomycota</taxon>
        <taxon>Agaricomycotina</taxon>
        <taxon>Agaricomycetes</taxon>
        <taxon>Gloeophyllales</taxon>
        <taxon>Gloeophyllaceae</taxon>
        <taxon>Gloeophyllum</taxon>
    </lineage>
</organism>
<name>S7QA12_GLOTA</name>
<evidence type="ECO:0000313" key="2">
    <source>
        <dbReference type="Proteomes" id="UP000030669"/>
    </source>
</evidence>